<dbReference type="RefSeq" id="WP_343163883.1">
    <property type="nucleotide sequence ID" value="NZ_JBHRSV010000001.1"/>
</dbReference>
<dbReference type="EMBL" id="JBHRSV010000001">
    <property type="protein sequence ID" value="MFC2925000.1"/>
    <property type="molecule type" value="Genomic_DNA"/>
</dbReference>
<proteinExistence type="predicted"/>
<gene>
    <name evidence="2" type="ORF">ACFOOR_02655</name>
</gene>
<protein>
    <submittedName>
        <fullName evidence="2">YdaU family protein</fullName>
    </submittedName>
</protein>
<comment type="caution">
    <text evidence="2">The sequence shown here is derived from an EMBL/GenBank/DDBJ whole genome shotgun (WGS) entry which is preliminary data.</text>
</comment>
<feature type="region of interest" description="Disordered" evidence="1">
    <location>
        <begin position="95"/>
        <end position="159"/>
    </location>
</feature>
<sequence length="301" mass="33027">MNGLPYYRAFPRDFIEGTVGMSFEEKAAYRLVLDLIYLQNGRLPDDARYISGLLGCSVRKWNALRETLIEKGKIYAKDGIISNLRADKELETTETLREKKRENASGPRKNRDLKKRPLSDTDTDTNNPPNPPDGGNVPPRDGKPVAPSDPPEEDPPVEDPWKFFTRFWEAYPSEGKVSASEDRARFAFGPAAVKLGAERVARSAENYARAVKDANTKPVSIFRFLTVSEGLIERYGAAAGGGGRSAESWRAVVRLYADKGLWSVPGSGPPGARDCRVPPEILAEFGYGDAKPPLKVVGGAA</sequence>
<evidence type="ECO:0000256" key="1">
    <source>
        <dbReference type="SAM" id="MobiDB-lite"/>
    </source>
</evidence>
<organism evidence="2 3">
    <name type="scientific">Hyphobacterium vulgare</name>
    <dbReference type="NCBI Taxonomy" id="1736751"/>
    <lineage>
        <taxon>Bacteria</taxon>
        <taxon>Pseudomonadati</taxon>
        <taxon>Pseudomonadota</taxon>
        <taxon>Alphaproteobacteria</taxon>
        <taxon>Maricaulales</taxon>
        <taxon>Maricaulaceae</taxon>
        <taxon>Hyphobacterium</taxon>
    </lineage>
</organism>
<reference evidence="3" key="1">
    <citation type="journal article" date="2019" name="Int. J. Syst. Evol. Microbiol.">
        <title>The Global Catalogue of Microorganisms (GCM) 10K type strain sequencing project: providing services to taxonomists for standard genome sequencing and annotation.</title>
        <authorList>
            <consortium name="The Broad Institute Genomics Platform"/>
            <consortium name="The Broad Institute Genome Sequencing Center for Infectious Disease"/>
            <person name="Wu L."/>
            <person name="Ma J."/>
        </authorList>
    </citation>
    <scope>NUCLEOTIDE SEQUENCE [LARGE SCALE GENOMIC DNA]</scope>
    <source>
        <strain evidence="3">KCTC 52487</strain>
    </source>
</reference>
<evidence type="ECO:0000313" key="2">
    <source>
        <dbReference type="EMBL" id="MFC2925000.1"/>
    </source>
</evidence>
<accession>A0ABV6ZU85</accession>
<keyword evidence="3" id="KW-1185">Reference proteome</keyword>
<dbReference type="Pfam" id="PF07120">
    <property type="entry name" value="DUF1376"/>
    <property type="match status" value="1"/>
</dbReference>
<evidence type="ECO:0000313" key="3">
    <source>
        <dbReference type="Proteomes" id="UP001595379"/>
    </source>
</evidence>
<dbReference type="Proteomes" id="UP001595379">
    <property type="component" value="Unassembled WGS sequence"/>
</dbReference>
<dbReference type="InterPro" id="IPR010781">
    <property type="entry name" value="DUF1376"/>
</dbReference>
<name>A0ABV6ZU85_9PROT</name>